<reference evidence="1" key="1">
    <citation type="journal article" date="2015" name="Nature">
        <title>Complex archaea that bridge the gap between prokaryotes and eukaryotes.</title>
        <authorList>
            <person name="Spang A."/>
            <person name="Saw J.H."/>
            <person name="Jorgensen S.L."/>
            <person name="Zaremba-Niedzwiedzka K."/>
            <person name="Martijn J."/>
            <person name="Lind A.E."/>
            <person name="van Eijk R."/>
            <person name="Schleper C."/>
            <person name="Guy L."/>
            <person name="Ettema T.J."/>
        </authorList>
    </citation>
    <scope>NUCLEOTIDE SEQUENCE</scope>
</reference>
<proteinExistence type="predicted"/>
<gene>
    <name evidence="1" type="ORF">LCGC14_2029020</name>
</gene>
<dbReference type="AlphaFoldDB" id="A0A0F9FHR8"/>
<name>A0A0F9FHR8_9ZZZZ</name>
<dbReference type="EMBL" id="LAZR01023582">
    <property type="protein sequence ID" value="KKL78021.1"/>
    <property type="molecule type" value="Genomic_DNA"/>
</dbReference>
<protein>
    <submittedName>
        <fullName evidence="1">Uncharacterized protein</fullName>
    </submittedName>
</protein>
<evidence type="ECO:0000313" key="1">
    <source>
        <dbReference type="EMBL" id="KKL78021.1"/>
    </source>
</evidence>
<organism evidence="1">
    <name type="scientific">marine sediment metagenome</name>
    <dbReference type="NCBI Taxonomy" id="412755"/>
    <lineage>
        <taxon>unclassified sequences</taxon>
        <taxon>metagenomes</taxon>
        <taxon>ecological metagenomes</taxon>
    </lineage>
</organism>
<sequence>MSTIANVRRGLEIFEKYKGAKSYCTNAEHDVLYGPEGGDNVQTDEAGEFVSCDQPYDEDMKKLTDKDRKKLLSWDWFIDSDTGHWAIFT</sequence>
<comment type="caution">
    <text evidence="1">The sequence shown here is derived from an EMBL/GenBank/DDBJ whole genome shotgun (WGS) entry which is preliminary data.</text>
</comment>
<accession>A0A0F9FHR8</accession>